<evidence type="ECO:0000313" key="2">
    <source>
        <dbReference type="EMBL" id="CPR20637.1"/>
    </source>
</evidence>
<dbReference type="EMBL" id="CGIG01000001">
    <property type="protein sequence ID" value="CPR20637.1"/>
    <property type="molecule type" value="Genomic_DNA"/>
</dbReference>
<organism evidence="2 3">
    <name type="scientific">Brenneria goodwinii</name>
    <dbReference type="NCBI Taxonomy" id="1109412"/>
    <lineage>
        <taxon>Bacteria</taxon>
        <taxon>Pseudomonadati</taxon>
        <taxon>Pseudomonadota</taxon>
        <taxon>Gammaproteobacteria</taxon>
        <taxon>Enterobacterales</taxon>
        <taxon>Pectobacteriaceae</taxon>
        <taxon>Brenneria</taxon>
    </lineage>
</organism>
<reference evidence="3" key="1">
    <citation type="submission" date="2015-01" db="EMBL/GenBank/DDBJ databases">
        <authorList>
            <person name="Paterson Steve"/>
        </authorList>
    </citation>
    <scope>NUCLEOTIDE SEQUENCE [LARGE SCALE GENOMIC DNA]</scope>
    <source>
        <strain evidence="3">OBR1</strain>
    </source>
</reference>
<gene>
    <name evidence="2" type="ORF">BN1221_04429c</name>
</gene>
<accession>A0A0G4K1C3</accession>
<evidence type="ECO:0008006" key="4">
    <source>
        <dbReference type="Google" id="ProtNLM"/>
    </source>
</evidence>
<dbReference type="STRING" id="1109412.BN1221_04429c"/>
<evidence type="ECO:0000256" key="1">
    <source>
        <dbReference type="SAM" id="Phobius"/>
    </source>
</evidence>
<name>A0A0G4K1C3_9GAMM</name>
<keyword evidence="1" id="KW-0472">Membrane</keyword>
<evidence type="ECO:0000313" key="3">
    <source>
        <dbReference type="Proteomes" id="UP000044377"/>
    </source>
</evidence>
<dbReference type="Proteomes" id="UP000044377">
    <property type="component" value="Unassembled WGS sequence"/>
</dbReference>
<keyword evidence="3" id="KW-1185">Reference proteome</keyword>
<sequence>MGMILIPAFLFLAMLIIVICVLVFKASKEKSGGLIVSAICLAVVCGLILWYIILPFYIGY</sequence>
<feature type="transmembrane region" description="Helical" evidence="1">
    <location>
        <begin position="6"/>
        <end position="24"/>
    </location>
</feature>
<dbReference type="AlphaFoldDB" id="A0A0G4K1C3"/>
<proteinExistence type="predicted"/>
<keyword evidence="1" id="KW-1133">Transmembrane helix</keyword>
<feature type="transmembrane region" description="Helical" evidence="1">
    <location>
        <begin position="36"/>
        <end position="58"/>
    </location>
</feature>
<keyword evidence="1" id="KW-0812">Transmembrane</keyword>
<protein>
    <recommendedName>
        <fullName evidence="4">Inner membrane protein</fullName>
    </recommendedName>
</protein>